<proteinExistence type="predicted"/>
<gene>
    <name evidence="1" type="ORF">PAXINDRAFT_156743</name>
</gene>
<dbReference type="EMBL" id="KN819358">
    <property type="protein sequence ID" value="KIJ12955.1"/>
    <property type="molecule type" value="Genomic_DNA"/>
</dbReference>
<sequence length="201" mass="23435">MLKAINVQTSVRTRGFSLKELNLTVRFLGTVNVDDIPDNIFSQPVELSVRVADKWAGHIFPVIEITNYHITPDEELSLDLFPFLPLPPQFNNQSQREWSSLAQDIQHWLLRDPDFSTADPRSYSLMQELFWMVFVAAFPTFPFSEWPVWDARIPMQGSFISQWVTEIDEDSITPPLIARRHVWAKFKALVQEVLHYPVMYL</sequence>
<reference evidence="1 2" key="1">
    <citation type="submission" date="2014-06" db="EMBL/GenBank/DDBJ databases">
        <authorList>
            <consortium name="DOE Joint Genome Institute"/>
            <person name="Kuo A."/>
            <person name="Kohler A."/>
            <person name="Nagy L.G."/>
            <person name="Floudas D."/>
            <person name="Copeland A."/>
            <person name="Barry K.W."/>
            <person name="Cichocki N."/>
            <person name="Veneault-Fourrey C."/>
            <person name="LaButti K."/>
            <person name="Lindquist E.A."/>
            <person name="Lipzen A."/>
            <person name="Lundell T."/>
            <person name="Morin E."/>
            <person name="Murat C."/>
            <person name="Sun H."/>
            <person name="Tunlid A."/>
            <person name="Henrissat B."/>
            <person name="Grigoriev I.V."/>
            <person name="Hibbett D.S."/>
            <person name="Martin F."/>
            <person name="Nordberg H.P."/>
            <person name="Cantor M.N."/>
            <person name="Hua S.X."/>
        </authorList>
    </citation>
    <scope>NUCLEOTIDE SEQUENCE [LARGE SCALE GENOMIC DNA]</scope>
    <source>
        <strain evidence="1 2">ATCC 200175</strain>
    </source>
</reference>
<dbReference type="Proteomes" id="UP000053647">
    <property type="component" value="Unassembled WGS sequence"/>
</dbReference>
<dbReference type="AlphaFoldDB" id="A0A0C9TBJ3"/>
<organism evidence="1 2">
    <name type="scientific">Paxillus involutus ATCC 200175</name>
    <dbReference type="NCBI Taxonomy" id="664439"/>
    <lineage>
        <taxon>Eukaryota</taxon>
        <taxon>Fungi</taxon>
        <taxon>Dikarya</taxon>
        <taxon>Basidiomycota</taxon>
        <taxon>Agaricomycotina</taxon>
        <taxon>Agaricomycetes</taxon>
        <taxon>Agaricomycetidae</taxon>
        <taxon>Boletales</taxon>
        <taxon>Paxilineae</taxon>
        <taxon>Paxillaceae</taxon>
        <taxon>Paxillus</taxon>
    </lineage>
</organism>
<dbReference type="OrthoDB" id="3169660at2759"/>
<name>A0A0C9TBJ3_PAXIN</name>
<evidence type="ECO:0000313" key="2">
    <source>
        <dbReference type="Proteomes" id="UP000053647"/>
    </source>
</evidence>
<evidence type="ECO:0000313" key="1">
    <source>
        <dbReference type="EMBL" id="KIJ12955.1"/>
    </source>
</evidence>
<keyword evidence="2" id="KW-1185">Reference proteome</keyword>
<dbReference type="HOGENOM" id="CLU_107692_0_0_1"/>
<protein>
    <submittedName>
        <fullName evidence="1">Uncharacterized protein</fullName>
    </submittedName>
</protein>
<reference evidence="2" key="2">
    <citation type="submission" date="2015-01" db="EMBL/GenBank/DDBJ databases">
        <title>Evolutionary Origins and Diversification of the Mycorrhizal Mutualists.</title>
        <authorList>
            <consortium name="DOE Joint Genome Institute"/>
            <consortium name="Mycorrhizal Genomics Consortium"/>
            <person name="Kohler A."/>
            <person name="Kuo A."/>
            <person name="Nagy L.G."/>
            <person name="Floudas D."/>
            <person name="Copeland A."/>
            <person name="Barry K.W."/>
            <person name="Cichocki N."/>
            <person name="Veneault-Fourrey C."/>
            <person name="LaButti K."/>
            <person name="Lindquist E.A."/>
            <person name="Lipzen A."/>
            <person name="Lundell T."/>
            <person name="Morin E."/>
            <person name="Murat C."/>
            <person name="Riley R."/>
            <person name="Ohm R."/>
            <person name="Sun H."/>
            <person name="Tunlid A."/>
            <person name="Henrissat B."/>
            <person name="Grigoriev I.V."/>
            <person name="Hibbett D.S."/>
            <person name="Martin F."/>
        </authorList>
    </citation>
    <scope>NUCLEOTIDE SEQUENCE [LARGE SCALE GENOMIC DNA]</scope>
    <source>
        <strain evidence="2">ATCC 200175</strain>
    </source>
</reference>
<accession>A0A0C9TBJ3</accession>